<organism evidence="3 4">
    <name type="scientific">Egicoccus halophilus</name>
    <dbReference type="NCBI Taxonomy" id="1670830"/>
    <lineage>
        <taxon>Bacteria</taxon>
        <taxon>Bacillati</taxon>
        <taxon>Actinomycetota</taxon>
        <taxon>Nitriliruptoria</taxon>
        <taxon>Egicoccales</taxon>
        <taxon>Egicoccaceae</taxon>
        <taxon>Egicoccus</taxon>
    </lineage>
</organism>
<evidence type="ECO:0008006" key="5">
    <source>
        <dbReference type="Google" id="ProtNLM"/>
    </source>
</evidence>
<sequence>MTRTRAPRAAALVAAVAFAAACGGDATTDDPAGADATAGTTAPGEDDGGTASLDDGSPEAGSGAVPALHPSVDAYPEARVELLPADGEPVAIDVKLADDPDRRQHGLMEVEALPAGTGMLFTFESERDGGFWMKNTLVPLDIAYVGADGVVHTILAMEPCEADPCPVYAPDDDYVAALEVPQGWFADVGVEVGDRLRWERLGD</sequence>
<dbReference type="Gene3D" id="2.60.120.1140">
    <property type="entry name" value="Protein of unknown function DUF192"/>
    <property type="match status" value="1"/>
</dbReference>
<evidence type="ECO:0000256" key="1">
    <source>
        <dbReference type="SAM" id="MobiDB-lite"/>
    </source>
</evidence>
<feature type="compositionally biased region" description="Low complexity" evidence="1">
    <location>
        <begin position="25"/>
        <end position="43"/>
    </location>
</feature>
<comment type="caution">
    <text evidence="3">The sequence shown here is derived from an EMBL/GenBank/DDBJ whole genome shotgun (WGS) entry which is preliminary data.</text>
</comment>
<dbReference type="RefSeq" id="WP_130648371.1">
    <property type="nucleotide sequence ID" value="NZ_BMHA01000001.1"/>
</dbReference>
<evidence type="ECO:0000256" key="2">
    <source>
        <dbReference type="SAM" id="SignalP"/>
    </source>
</evidence>
<reference evidence="3" key="2">
    <citation type="submission" date="2020-09" db="EMBL/GenBank/DDBJ databases">
        <authorList>
            <person name="Sun Q."/>
            <person name="Zhou Y."/>
        </authorList>
    </citation>
    <scope>NUCLEOTIDE SEQUENCE</scope>
    <source>
        <strain evidence="3">CGMCC 1.14988</strain>
    </source>
</reference>
<dbReference type="Pfam" id="PF02643">
    <property type="entry name" value="DUF192"/>
    <property type="match status" value="1"/>
</dbReference>
<feature type="chain" id="PRO_5039233177" description="DUF192 domain-containing protein" evidence="2">
    <location>
        <begin position="20"/>
        <end position="203"/>
    </location>
</feature>
<dbReference type="OrthoDB" id="9808290at2"/>
<dbReference type="InterPro" id="IPR003795">
    <property type="entry name" value="DUF192"/>
</dbReference>
<name>A0A8J3ESM5_9ACTN</name>
<keyword evidence="4" id="KW-1185">Reference proteome</keyword>
<evidence type="ECO:0000313" key="3">
    <source>
        <dbReference type="EMBL" id="GGI03321.1"/>
    </source>
</evidence>
<feature type="region of interest" description="Disordered" evidence="1">
    <location>
        <begin position="25"/>
        <end position="69"/>
    </location>
</feature>
<reference evidence="3" key="1">
    <citation type="journal article" date="2014" name="Int. J. Syst. Evol. Microbiol.">
        <title>Complete genome sequence of Corynebacterium casei LMG S-19264T (=DSM 44701T), isolated from a smear-ripened cheese.</title>
        <authorList>
            <consortium name="US DOE Joint Genome Institute (JGI-PGF)"/>
            <person name="Walter F."/>
            <person name="Albersmeier A."/>
            <person name="Kalinowski J."/>
            <person name="Ruckert C."/>
        </authorList>
    </citation>
    <scope>NUCLEOTIDE SEQUENCE</scope>
    <source>
        <strain evidence="3">CGMCC 1.14988</strain>
    </source>
</reference>
<keyword evidence="2" id="KW-0732">Signal</keyword>
<protein>
    <recommendedName>
        <fullName evidence="5">DUF192 domain-containing protein</fullName>
    </recommendedName>
</protein>
<feature type="signal peptide" evidence="2">
    <location>
        <begin position="1"/>
        <end position="19"/>
    </location>
</feature>
<proteinExistence type="predicted"/>
<dbReference type="PROSITE" id="PS51257">
    <property type="entry name" value="PROKAR_LIPOPROTEIN"/>
    <property type="match status" value="1"/>
</dbReference>
<dbReference type="InterPro" id="IPR038695">
    <property type="entry name" value="Saro_0823-like_sf"/>
</dbReference>
<dbReference type="PANTHER" id="PTHR37953:SF1">
    <property type="entry name" value="UPF0127 PROTEIN MJ1496"/>
    <property type="match status" value="1"/>
</dbReference>
<evidence type="ECO:0000313" key="4">
    <source>
        <dbReference type="Proteomes" id="UP000650511"/>
    </source>
</evidence>
<dbReference type="PANTHER" id="PTHR37953">
    <property type="entry name" value="UPF0127 PROTEIN MJ1496"/>
    <property type="match status" value="1"/>
</dbReference>
<dbReference type="EMBL" id="BMHA01000001">
    <property type="protein sequence ID" value="GGI03321.1"/>
    <property type="molecule type" value="Genomic_DNA"/>
</dbReference>
<gene>
    <name evidence="3" type="ORF">GCM10011354_03450</name>
</gene>
<accession>A0A8J3ESM5</accession>
<dbReference type="Proteomes" id="UP000650511">
    <property type="component" value="Unassembled WGS sequence"/>
</dbReference>
<dbReference type="AlphaFoldDB" id="A0A8J3ESM5"/>